<keyword evidence="3" id="KW-1185">Reference proteome</keyword>
<comment type="caution">
    <text evidence="2">The sequence shown here is derived from an EMBL/GenBank/DDBJ whole genome shotgun (WGS) entry which is preliminary data.</text>
</comment>
<evidence type="ECO:0000313" key="3">
    <source>
        <dbReference type="Proteomes" id="UP000073492"/>
    </source>
</evidence>
<evidence type="ECO:0000256" key="1">
    <source>
        <dbReference type="SAM" id="MobiDB-lite"/>
    </source>
</evidence>
<evidence type="ECO:0000313" key="2">
    <source>
        <dbReference type="EMBL" id="KXS93386.1"/>
    </source>
</evidence>
<feature type="region of interest" description="Disordered" evidence="1">
    <location>
        <begin position="131"/>
        <end position="157"/>
    </location>
</feature>
<gene>
    <name evidence="2" type="ORF">AC579_10113</name>
</gene>
<name>A0A139GT63_9PEZI</name>
<reference evidence="2 3" key="1">
    <citation type="submission" date="2015-07" db="EMBL/GenBank/DDBJ databases">
        <title>Comparative genomics of the Sigatoka disease complex on banana suggests a link between parallel evolutionary changes in Pseudocercospora fijiensis and Pseudocercospora eumusae and increased virulence on the banana host.</title>
        <authorList>
            <person name="Chang T.-C."/>
            <person name="Salvucci A."/>
            <person name="Crous P.W."/>
            <person name="Stergiopoulos I."/>
        </authorList>
    </citation>
    <scope>NUCLEOTIDE SEQUENCE [LARGE SCALE GENOMIC DNA]</scope>
    <source>
        <strain evidence="2 3">CBS 116634</strain>
    </source>
</reference>
<accession>A0A139GT63</accession>
<sequence>MLRASFMDIATEVMRNVPDSFRDINKVPIDEDETVGEYCKALLQKPTEIEQLRVDEHIAQPRNERHQVAVEELRRSSLGLEQLDTMQLSDHLDVRYATSDRMALTKPQLRAGLDDDEQFTMAFERRPIQAVSDVPRTDDSRVRAQLPRNTAPRKASL</sequence>
<dbReference type="Proteomes" id="UP000073492">
    <property type="component" value="Unassembled WGS sequence"/>
</dbReference>
<dbReference type="EMBL" id="LFZO01001421">
    <property type="protein sequence ID" value="KXS93386.1"/>
    <property type="molecule type" value="Genomic_DNA"/>
</dbReference>
<organism evidence="2 3">
    <name type="scientific">Pseudocercospora musae</name>
    <dbReference type="NCBI Taxonomy" id="113226"/>
    <lineage>
        <taxon>Eukaryota</taxon>
        <taxon>Fungi</taxon>
        <taxon>Dikarya</taxon>
        <taxon>Ascomycota</taxon>
        <taxon>Pezizomycotina</taxon>
        <taxon>Dothideomycetes</taxon>
        <taxon>Dothideomycetidae</taxon>
        <taxon>Mycosphaerellales</taxon>
        <taxon>Mycosphaerellaceae</taxon>
        <taxon>Pseudocercospora</taxon>
    </lineage>
</organism>
<proteinExistence type="predicted"/>
<protein>
    <submittedName>
        <fullName evidence="2">Uncharacterized protein</fullName>
    </submittedName>
</protein>
<dbReference type="AlphaFoldDB" id="A0A139GT63"/>